<evidence type="ECO:0000313" key="5">
    <source>
        <dbReference type="EMBL" id="CAH9059396.1"/>
    </source>
</evidence>
<dbReference type="Pfam" id="PF00501">
    <property type="entry name" value="AMP-binding"/>
    <property type="match status" value="1"/>
</dbReference>
<evidence type="ECO:0000313" key="6">
    <source>
        <dbReference type="Proteomes" id="UP001152485"/>
    </source>
</evidence>
<dbReference type="PROSITE" id="PS00455">
    <property type="entry name" value="AMP_BINDING"/>
    <property type="match status" value="1"/>
</dbReference>
<dbReference type="Pfam" id="PF13193">
    <property type="entry name" value="AMP-binding_C"/>
    <property type="match status" value="1"/>
</dbReference>
<dbReference type="CDD" id="cd05930">
    <property type="entry name" value="A_NRPS"/>
    <property type="match status" value="1"/>
</dbReference>
<comment type="caution">
    <text evidence="5">The sequence shown here is derived from an EMBL/GenBank/DDBJ whole genome shotgun (WGS) entry which is preliminary data.</text>
</comment>
<dbReference type="InterPro" id="IPR023213">
    <property type="entry name" value="CAT-like_dom_sf"/>
</dbReference>
<dbReference type="SUPFAM" id="SSF47336">
    <property type="entry name" value="ACP-like"/>
    <property type="match status" value="1"/>
</dbReference>
<dbReference type="InterPro" id="IPR009081">
    <property type="entry name" value="PP-bd_ACP"/>
</dbReference>
<proteinExistence type="predicted"/>
<dbReference type="InterPro" id="IPR045851">
    <property type="entry name" value="AMP-bd_C_sf"/>
</dbReference>
<dbReference type="InterPro" id="IPR020845">
    <property type="entry name" value="AMP-binding_CS"/>
</dbReference>
<dbReference type="PROSITE" id="PS00012">
    <property type="entry name" value="PHOSPHOPANTETHEINE"/>
    <property type="match status" value="1"/>
</dbReference>
<reference evidence="5 6" key="1">
    <citation type="submission" date="2022-07" db="EMBL/GenBank/DDBJ databases">
        <authorList>
            <person name="Criscuolo A."/>
        </authorList>
    </citation>
    <scope>NUCLEOTIDE SEQUENCE [LARGE SCALE GENOMIC DNA]</scope>
    <source>
        <strain evidence="6">CIP 111951</strain>
    </source>
</reference>
<organism evidence="5 6">
    <name type="scientific">Pseudoalteromonas holothuriae</name>
    <dbReference type="NCBI Taxonomy" id="2963714"/>
    <lineage>
        <taxon>Bacteria</taxon>
        <taxon>Pseudomonadati</taxon>
        <taxon>Pseudomonadota</taxon>
        <taxon>Gammaproteobacteria</taxon>
        <taxon>Alteromonadales</taxon>
        <taxon>Pseudoalteromonadaceae</taxon>
        <taxon>Pseudoalteromonas</taxon>
    </lineage>
</organism>
<name>A0ABN8UMY4_9GAMM</name>
<dbReference type="InterPro" id="IPR000873">
    <property type="entry name" value="AMP-dep_synth/lig_dom"/>
</dbReference>
<dbReference type="EMBL" id="CAMAPD010000008">
    <property type="protein sequence ID" value="CAH9059396.1"/>
    <property type="molecule type" value="Genomic_DNA"/>
</dbReference>
<dbReference type="Gene3D" id="3.30.300.30">
    <property type="match status" value="1"/>
</dbReference>
<dbReference type="PROSITE" id="PS50075">
    <property type="entry name" value="CARRIER"/>
    <property type="match status" value="1"/>
</dbReference>
<dbReference type="Gene3D" id="3.40.50.12780">
    <property type="entry name" value="N-terminal domain of ligase-like"/>
    <property type="match status" value="1"/>
</dbReference>
<evidence type="ECO:0000256" key="3">
    <source>
        <dbReference type="ARBA" id="ARBA00022553"/>
    </source>
</evidence>
<dbReference type="PANTHER" id="PTHR45527">
    <property type="entry name" value="NONRIBOSOMAL PEPTIDE SYNTHETASE"/>
    <property type="match status" value="1"/>
</dbReference>
<dbReference type="SUPFAM" id="SSF56801">
    <property type="entry name" value="Acetyl-CoA synthetase-like"/>
    <property type="match status" value="1"/>
</dbReference>
<protein>
    <submittedName>
        <fullName evidence="5">Tyrocidine synthase 2</fullName>
    </submittedName>
</protein>
<comment type="cofactor">
    <cofactor evidence="1">
        <name>pantetheine 4'-phosphate</name>
        <dbReference type="ChEBI" id="CHEBI:47942"/>
    </cofactor>
</comment>
<keyword evidence="3" id="KW-0597">Phosphoprotein</keyword>
<dbReference type="InterPro" id="IPR025110">
    <property type="entry name" value="AMP-bd_C"/>
</dbReference>
<dbReference type="Gene3D" id="3.30.559.30">
    <property type="entry name" value="Nonribosomal peptide synthetase, condensation domain"/>
    <property type="match status" value="1"/>
</dbReference>
<feature type="domain" description="Carrier" evidence="4">
    <location>
        <begin position="536"/>
        <end position="611"/>
    </location>
</feature>
<evidence type="ECO:0000256" key="1">
    <source>
        <dbReference type="ARBA" id="ARBA00001957"/>
    </source>
</evidence>
<dbReference type="InterPro" id="IPR042099">
    <property type="entry name" value="ANL_N_sf"/>
</dbReference>
<dbReference type="Gene3D" id="3.30.559.10">
    <property type="entry name" value="Chloramphenicol acetyltransferase-like domain"/>
    <property type="match status" value="1"/>
</dbReference>
<accession>A0ABN8UMY4</accession>
<evidence type="ECO:0000256" key="2">
    <source>
        <dbReference type="ARBA" id="ARBA00022450"/>
    </source>
</evidence>
<dbReference type="SUPFAM" id="SSF52777">
    <property type="entry name" value="CoA-dependent acyltransferases"/>
    <property type="match status" value="2"/>
</dbReference>
<sequence>MSFETTKVLEPETLNPYVDLTVTDEFSSIHKYFEKQVESSPDATALISEHRTLTFSELDARANVLASRLKERCSGPEAIVGVFLPRSIEAVIALLACFKAGCVQLPIGMNYPASFIEFILDDAKPEVIITSSDQELDTHIETLCIDCMKLDEQSSLSVSTDWPGDFHAWILYTSGSTGTPKAVKGLHRGIVQRCKSLWTLQPFSEHEVAIQNTGLTVVDSHWELWGALSKGIPVVLLDENINQNPIALINALRVFKVTRICLVPSLLRSMLCAEEQLGRELPSLHEWIVSGELLSTDLIKMFYRSLPDAVLRNQYGLTETSADITSYDTRNMTYDLISNDFAPVGTPFPGVELHILNEQLMPVDDGQEGELFVGGDCVVDGYFNRPELSTQRFVETAHCRTGEKLLATGDLARRLGSGDIFISGRADRQVKIRGFRVELDGLESMVYSHDDVVSAAAISEQSSKGHSILIVYVQVTKSSPLSPETIREYCRSRAPAHMVPHKVILLDSMPRTSSGKIDRKSLPKVSHLDIDIVDRSDLSKTEDELRRIWCDLLGLPDIGTNEVFFKAGGDSLMMMMMLTEVRKKFNYEVSLQDFVLNPTIEHLSSLLNSPMVNEQKLVAGSYLDSKIETGHENCDAIEDERWPLCISQSSIYLHEQVELEGNPYGIANAVALIGKVDLDILKTAATHVMKTDPVLSLRISMKAGELKQYINDGENVCFDVIRPRRILKDTKELYINDQIIKVASMRLNLELSPPLYIRALKITDEETVLIFQLHHLMFDGKSVQIFVRRLCEAYTLIKSGKQLPTKAPDFRFPSYCKWENQIFQSDLHCNSSSELAHSQKAIGDAFAYWDKTLHHLEAAALLKVDMADGDALDSSGREYVVETDREVVDSILERIPSKGFTPFHLFFAAYSKALFQTLGYSEQAIGFVASLRPEGFENALGCYVTTLPCLIELADDTANNALLAQVRDSTWNALEYGRMPFEAVLERFRSRGQSRDFRGFSTVVSYDEQATRFMQLPEVEVQPRRIHSGFAKFPLSFNIEVTDTGFAFIFEYKTALYRDDTIKRLAQSFLSELSKLPS</sequence>
<keyword evidence="2" id="KW-0596">Phosphopantetheine</keyword>
<dbReference type="Pfam" id="PF00550">
    <property type="entry name" value="PP-binding"/>
    <property type="match status" value="1"/>
</dbReference>
<gene>
    <name evidence="5" type="primary">tycB_3</name>
    <name evidence="5" type="ORF">PSECIP111951_02065</name>
</gene>
<dbReference type="InterPro" id="IPR001242">
    <property type="entry name" value="Condensation_dom"/>
</dbReference>
<dbReference type="InterPro" id="IPR006162">
    <property type="entry name" value="Ppantetheine_attach_site"/>
</dbReference>
<dbReference type="Pfam" id="PF00668">
    <property type="entry name" value="Condensation"/>
    <property type="match status" value="1"/>
</dbReference>
<dbReference type="InterPro" id="IPR036736">
    <property type="entry name" value="ACP-like_sf"/>
</dbReference>
<dbReference type="RefSeq" id="WP_261593221.1">
    <property type="nucleotide sequence ID" value="NZ_CAMAPD010000008.1"/>
</dbReference>
<dbReference type="Proteomes" id="UP001152485">
    <property type="component" value="Unassembled WGS sequence"/>
</dbReference>
<dbReference type="Gene3D" id="1.10.1200.10">
    <property type="entry name" value="ACP-like"/>
    <property type="match status" value="1"/>
</dbReference>
<evidence type="ECO:0000259" key="4">
    <source>
        <dbReference type="PROSITE" id="PS50075"/>
    </source>
</evidence>
<dbReference type="PANTHER" id="PTHR45527:SF1">
    <property type="entry name" value="FATTY ACID SYNTHASE"/>
    <property type="match status" value="1"/>
</dbReference>